<dbReference type="EMBL" id="BT066019">
    <property type="protein sequence ID" value="ACN31895.1"/>
    <property type="molecule type" value="mRNA"/>
</dbReference>
<dbReference type="ExpressionAtlas" id="C0PCK0">
    <property type="expression patterns" value="baseline and differential"/>
</dbReference>
<name>C0PCK0_MAIZE</name>
<organism evidence="2">
    <name type="scientific">Zea mays</name>
    <name type="common">Maize</name>
    <dbReference type="NCBI Taxonomy" id="4577"/>
    <lineage>
        <taxon>Eukaryota</taxon>
        <taxon>Viridiplantae</taxon>
        <taxon>Streptophyta</taxon>
        <taxon>Embryophyta</taxon>
        <taxon>Tracheophyta</taxon>
        <taxon>Spermatophyta</taxon>
        <taxon>Magnoliopsida</taxon>
        <taxon>Liliopsida</taxon>
        <taxon>Poales</taxon>
        <taxon>Poaceae</taxon>
        <taxon>PACMAD clade</taxon>
        <taxon>Panicoideae</taxon>
        <taxon>Andropogonodae</taxon>
        <taxon>Andropogoneae</taxon>
        <taxon>Tripsacinae</taxon>
        <taxon>Zea</taxon>
    </lineage>
</organism>
<evidence type="ECO:0000256" key="1">
    <source>
        <dbReference type="SAM" id="MobiDB-lite"/>
    </source>
</evidence>
<sequence>MQGSTKAGSVEGWILFVGLDPWRECTALVAQLEVHVHHRARRFRFRDLTTAFTAGARACLPTRGPTISSMRTRCSPCTGTGNKNHQLTNGPASGRKTQGLMHFGMRQGEDPPGCQDVLDYP</sequence>
<accession>C0PCK0</accession>
<dbReference type="AlphaFoldDB" id="C0PCK0"/>
<proteinExistence type="evidence at transcript level"/>
<evidence type="ECO:0000313" key="2">
    <source>
        <dbReference type="EMBL" id="ACN31895.1"/>
    </source>
</evidence>
<feature type="compositionally biased region" description="Polar residues" evidence="1">
    <location>
        <begin position="78"/>
        <end position="91"/>
    </location>
</feature>
<protein>
    <submittedName>
        <fullName evidence="2">Uncharacterized protein</fullName>
    </submittedName>
</protein>
<feature type="region of interest" description="Disordered" evidence="1">
    <location>
        <begin position="78"/>
        <end position="98"/>
    </location>
</feature>
<reference evidence="2" key="1">
    <citation type="journal article" date="2009" name="PLoS Genet.">
        <title>Sequencing, mapping, and analysis of 27,455 maize full-length cDNAs.</title>
        <authorList>
            <person name="Soderlund C."/>
            <person name="Descour A."/>
            <person name="Kudrna D."/>
            <person name="Bomhoff M."/>
            <person name="Boyd L."/>
            <person name="Currie J."/>
            <person name="Angelova A."/>
            <person name="Collura K."/>
            <person name="Wissotski M."/>
            <person name="Ashley E."/>
            <person name="Morrow D."/>
            <person name="Fernandes J."/>
            <person name="Walbot V."/>
            <person name="Yu Y."/>
        </authorList>
    </citation>
    <scope>NUCLEOTIDE SEQUENCE</scope>
    <source>
        <strain evidence="2">B73</strain>
    </source>
</reference>